<dbReference type="SUPFAM" id="SSF89919">
    <property type="entry name" value="Ribosome-binding factor A, RbfA"/>
    <property type="match status" value="1"/>
</dbReference>
<dbReference type="Gene3D" id="3.30.300.20">
    <property type="match status" value="1"/>
</dbReference>
<dbReference type="Proteomes" id="UP000219813">
    <property type="component" value="Chromosome 8"/>
</dbReference>
<feature type="signal peptide" evidence="1">
    <location>
        <begin position="1"/>
        <end position="18"/>
    </location>
</feature>
<keyword evidence="3" id="KW-1185">Reference proteome</keyword>
<sequence length="208" mass="25045">MYLYFFLFLFTLTKRNFTVYIKKKGDFLNSMHFLCPNVPKKLFPLIFLSKKESTRHEIYRKRFERKLKDAIQAILYKKGIKFNYKYHIDEDIIEGITVYKVELNSDCSVAKVYVEIMGDSIDSRQGFIWIKKNCKIIRYKLAQLMKDRKRVPFLNFVLSNLSEQTLLFCEMENIKEHYADMFKDDLEKAGIGTEENWQQYMEQNDDIK</sequence>
<evidence type="ECO:0000313" key="3">
    <source>
        <dbReference type="Proteomes" id="UP000219813"/>
    </source>
</evidence>
<dbReference type="GeneID" id="39868173"/>
<gene>
    <name evidence="2" type="primary">PmUG01_08019100</name>
    <name evidence="2" type="ORF">PMUG01_08019100</name>
</gene>
<dbReference type="RefSeq" id="XP_028861037.1">
    <property type="nucleotide sequence ID" value="XM_029004338.1"/>
</dbReference>
<dbReference type="VEuPathDB" id="PlasmoDB:PmUG01_08019100"/>
<dbReference type="EMBL" id="LT594629">
    <property type="protein sequence ID" value="SCN12066.1"/>
    <property type="molecule type" value="Genomic_DNA"/>
</dbReference>
<protein>
    <submittedName>
        <fullName evidence="2">Ribosome-binding factor A, putative</fullName>
    </submittedName>
</protein>
<dbReference type="InterPro" id="IPR015946">
    <property type="entry name" value="KH_dom-like_a/b"/>
</dbReference>
<dbReference type="KEGG" id="pmal:PMUG01_08019100"/>
<dbReference type="GO" id="GO:0006364">
    <property type="term" value="P:rRNA processing"/>
    <property type="evidence" value="ECO:0007669"/>
    <property type="project" value="InterPro"/>
</dbReference>
<evidence type="ECO:0000256" key="1">
    <source>
        <dbReference type="SAM" id="SignalP"/>
    </source>
</evidence>
<name>A0A1D3PA00_PLAMA</name>
<dbReference type="OrthoDB" id="381212at2759"/>
<dbReference type="AlphaFoldDB" id="A0A1D3PA00"/>
<dbReference type="InterPro" id="IPR023799">
    <property type="entry name" value="RbfA_dom_sf"/>
</dbReference>
<proteinExistence type="predicted"/>
<organism evidence="2 3">
    <name type="scientific">Plasmodium malariae</name>
    <dbReference type="NCBI Taxonomy" id="5858"/>
    <lineage>
        <taxon>Eukaryota</taxon>
        <taxon>Sar</taxon>
        <taxon>Alveolata</taxon>
        <taxon>Apicomplexa</taxon>
        <taxon>Aconoidasida</taxon>
        <taxon>Haemosporida</taxon>
        <taxon>Plasmodiidae</taxon>
        <taxon>Plasmodium</taxon>
        <taxon>Plasmodium (Plasmodium)</taxon>
    </lineage>
</organism>
<accession>A0A1D3PA00</accession>
<feature type="chain" id="PRO_5008919114" evidence="1">
    <location>
        <begin position="19"/>
        <end position="208"/>
    </location>
</feature>
<dbReference type="OMA" id="SRQGYIW"/>
<dbReference type="InterPro" id="IPR000238">
    <property type="entry name" value="RbfA"/>
</dbReference>
<reference evidence="2 3" key="1">
    <citation type="submission" date="2016-06" db="EMBL/GenBank/DDBJ databases">
        <authorList>
            <consortium name="Pathogen Informatics"/>
        </authorList>
    </citation>
    <scope>NUCLEOTIDE SEQUENCE [LARGE SCALE GENOMIC DNA]</scope>
</reference>
<dbReference type="Pfam" id="PF02033">
    <property type="entry name" value="RBFA"/>
    <property type="match status" value="1"/>
</dbReference>
<evidence type="ECO:0000313" key="2">
    <source>
        <dbReference type="EMBL" id="SCN12066.1"/>
    </source>
</evidence>
<keyword evidence="1" id="KW-0732">Signal</keyword>